<keyword evidence="5" id="KW-0812">Transmembrane</keyword>
<dbReference type="PANTHER" id="PTHR35903:SF1">
    <property type="entry name" value="FLAGELLIN B1"/>
    <property type="match status" value="1"/>
</dbReference>
<keyword evidence="3 4" id="KW-0974">Archaeal flagellum</keyword>
<evidence type="ECO:0000313" key="6">
    <source>
        <dbReference type="EMBL" id="SPC34537.1"/>
    </source>
</evidence>
<keyword evidence="6" id="KW-0966">Cell projection</keyword>
<dbReference type="GO" id="GO:0005198">
    <property type="term" value="F:structural molecule activity"/>
    <property type="evidence" value="ECO:0007669"/>
    <property type="project" value="InterPro"/>
</dbReference>
<evidence type="ECO:0000256" key="3">
    <source>
        <dbReference type="ARBA" id="ARBA00022440"/>
    </source>
</evidence>
<accession>A0A2K5ASC1</accession>
<reference evidence="7" key="1">
    <citation type="submission" date="2018-01" db="EMBL/GenBank/DDBJ databases">
        <authorList>
            <person name="Kerou L M."/>
        </authorList>
    </citation>
    <scope>NUCLEOTIDE SEQUENCE [LARGE SCALE GENOMIC DNA]</scope>
    <source>
        <strain evidence="7">SCU2</strain>
    </source>
</reference>
<evidence type="ECO:0000256" key="5">
    <source>
        <dbReference type="SAM" id="Phobius"/>
    </source>
</evidence>
<feature type="transmembrane region" description="Helical" evidence="5">
    <location>
        <begin position="21"/>
        <end position="46"/>
    </location>
</feature>
<proteinExistence type="inferred from homology"/>
<evidence type="ECO:0000256" key="1">
    <source>
        <dbReference type="ARBA" id="ARBA00004618"/>
    </source>
</evidence>
<dbReference type="KEGG" id="ncv:NCAV_1371"/>
<dbReference type="Proteomes" id="UP000236248">
    <property type="component" value="Chromosome NCAV"/>
</dbReference>
<comment type="subcellular location">
    <subcellularLocation>
        <location evidence="1 4">Archaeal flagellum</location>
    </subcellularLocation>
</comment>
<keyword evidence="6" id="KW-0969">Cilium</keyword>
<dbReference type="InterPro" id="IPR013373">
    <property type="entry name" value="Flagellin/pilin_N_arc"/>
</dbReference>
<dbReference type="GeneID" id="41595371"/>
<dbReference type="InterPro" id="IPR002774">
    <property type="entry name" value="Flagellin_arc-type"/>
</dbReference>
<keyword evidence="6" id="KW-0282">Flagellum</keyword>
<gene>
    <name evidence="6" type="primary">flaB</name>
    <name evidence="6" type="ORF">NCAV_1371</name>
</gene>
<evidence type="ECO:0000256" key="2">
    <source>
        <dbReference type="ARBA" id="ARBA00010256"/>
    </source>
</evidence>
<name>A0A2K5ASC1_9ARCH</name>
<organism evidence="6 7">
    <name type="scientific">Candidatus Nitrosocaldus cavascurensis</name>
    <dbReference type="NCBI Taxonomy" id="2058097"/>
    <lineage>
        <taxon>Archaea</taxon>
        <taxon>Nitrososphaerota</taxon>
        <taxon>Nitrososphaeria</taxon>
        <taxon>Candidatus Nitrosocaldales</taxon>
        <taxon>Candidatus Nitrosocaldaceae</taxon>
        <taxon>Candidatus Nitrosocaldus</taxon>
    </lineage>
</organism>
<dbReference type="AlphaFoldDB" id="A0A2K5ASC1"/>
<protein>
    <recommendedName>
        <fullName evidence="4">Flagellin</fullName>
    </recommendedName>
</protein>
<evidence type="ECO:0000313" key="7">
    <source>
        <dbReference type="Proteomes" id="UP000236248"/>
    </source>
</evidence>
<sequence>MAAMDITRGTRRSRNNSRRRGILGIESAIVMIAFVVVAAALAFVVLNAGFGTTQKSKTTISEGLKSATGAVEVAGLVTGGGNSSTGKLLYYSIPIKLASGAGEVNLQQALTAVKYFSKSVNYDNIYVGTARDSSNASYADVMSMFADVKQADCTYDPSVAATDAINNSGSFQAPAKTCAIIWWSNSIQNNDILDGGEVAVLTIVFESNDQPEQLDVLHSELIISGGSVLTVERSVPVITTSVVNLG</sequence>
<evidence type="ECO:0000256" key="4">
    <source>
        <dbReference type="RuleBase" id="RU361282"/>
    </source>
</evidence>
<dbReference type="PANTHER" id="PTHR35903">
    <property type="entry name" value="FLAGELLIN B1"/>
    <property type="match status" value="1"/>
</dbReference>
<comment type="similarity">
    <text evidence="2 4">Belongs to the archaeal flagellin family.</text>
</comment>
<dbReference type="NCBIfam" id="TIGR02537">
    <property type="entry name" value="arch_flag_Nterm"/>
    <property type="match status" value="1"/>
</dbReference>
<dbReference type="GO" id="GO:0097588">
    <property type="term" value="P:archaeal or bacterial-type flagellum-dependent cell motility"/>
    <property type="evidence" value="ECO:0007669"/>
    <property type="project" value="InterPro"/>
</dbReference>
<dbReference type="RefSeq" id="WP_103286825.1">
    <property type="nucleotide sequence ID" value="NZ_LT981265.1"/>
</dbReference>
<keyword evidence="5" id="KW-0472">Membrane</keyword>
<dbReference type="EMBL" id="LT981265">
    <property type="protein sequence ID" value="SPC34537.1"/>
    <property type="molecule type" value="Genomic_DNA"/>
</dbReference>
<keyword evidence="5" id="KW-1133">Transmembrane helix</keyword>
<dbReference type="Pfam" id="PF01917">
    <property type="entry name" value="Flagellin_arch-type"/>
    <property type="match status" value="1"/>
</dbReference>
<comment type="function">
    <text evidence="4">Flagellin is the subunit protein which polymerizes to form the filaments of archaeal flagella.</text>
</comment>
<keyword evidence="7" id="KW-1185">Reference proteome</keyword>
<dbReference type="GO" id="GO:0097589">
    <property type="term" value="C:archaeal-type flagellum"/>
    <property type="evidence" value="ECO:0007669"/>
    <property type="project" value="UniProtKB-SubCell"/>
</dbReference>